<feature type="non-terminal residue" evidence="1">
    <location>
        <position position="1"/>
    </location>
</feature>
<dbReference type="AlphaFoldDB" id="A0A1A8FAS0"/>
<protein>
    <submittedName>
        <fullName evidence="1">Uncharacterized protein</fullName>
    </submittedName>
</protein>
<name>A0A1A8FAS0_9TELE</name>
<reference evidence="1" key="2">
    <citation type="submission" date="2016-06" db="EMBL/GenBank/DDBJ databases">
        <title>The genome of a short-lived fish provides insights into sex chromosome evolution and the genetic control of aging.</title>
        <authorList>
            <person name="Reichwald K."/>
            <person name="Felder M."/>
            <person name="Petzold A."/>
            <person name="Koch P."/>
            <person name="Groth M."/>
            <person name="Platzer M."/>
        </authorList>
    </citation>
    <scope>NUCLEOTIDE SEQUENCE</scope>
    <source>
        <tissue evidence="1">Brain</tissue>
    </source>
</reference>
<sequence>DSCGTTARYKTAVRSETAVRCAVGVSEECIKDHSEPPLVCFGDE</sequence>
<dbReference type="EMBL" id="HAEB01009376">
    <property type="protein sequence ID" value="SBQ55903.1"/>
    <property type="molecule type" value="Transcribed_RNA"/>
</dbReference>
<proteinExistence type="predicted"/>
<gene>
    <name evidence="1" type="primary">Nfu_g_1_001353</name>
</gene>
<evidence type="ECO:0000313" key="1">
    <source>
        <dbReference type="EMBL" id="SBQ55903.1"/>
    </source>
</evidence>
<feature type="non-terminal residue" evidence="1">
    <location>
        <position position="44"/>
    </location>
</feature>
<accession>A0A1A8FAS0</accession>
<organism evidence="1">
    <name type="scientific">Nothobranchius korthausae</name>
    <dbReference type="NCBI Taxonomy" id="1143690"/>
    <lineage>
        <taxon>Eukaryota</taxon>
        <taxon>Metazoa</taxon>
        <taxon>Chordata</taxon>
        <taxon>Craniata</taxon>
        <taxon>Vertebrata</taxon>
        <taxon>Euteleostomi</taxon>
        <taxon>Actinopterygii</taxon>
        <taxon>Neopterygii</taxon>
        <taxon>Teleostei</taxon>
        <taxon>Neoteleostei</taxon>
        <taxon>Acanthomorphata</taxon>
        <taxon>Ovalentaria</taxon>
        <taxon>Atherinomorphae</taxon>
        <taxon>Cyprinodontiformes</taxon>
        <taxon>Nothobranchiidae</taxon>
        <taxon>Nothobranchius</taxon>
    </lineage>
</organism>
<reference evidence="1" key="1">
    <citation type="submission" date="2016-05" db="EMBL/GenBank/DDBJ databases">
        <authorList>
            <person name="Lavstsen T."/>
            <person name="Jespersen J.S."/>
        </authorList>
    </citation>
    <scope>NUCLEOTIDE SEQUENCE</scope>
    <source>
        <tissue evidence="1">Brain</tissue>
    </source>
</reference>